<feature type="domain" description="Homeobox" evidence="7">
    <location>
        <begin position="200"/>
        <end position="260"/>
    </location>
</feature>
<dbReference type="Gene3D" id="1.10.10.60">
    <property type="entry name" value="Homeodomain-like"/>
    <property type="match status" value="1"/>
</dbReference>
<dbReference type="PANTHER" id="PTHR24327:SF41">
    <property type="entry name" value="BRAIN-SPECIFIC HOMEOBOX PROTEIN"/>
    <property type="match status" value="1"/>
</dbReference>
<feature type="compositionally biased region" description="Low complexity" evidence="6">
    <location>
        <begin position="44"/>
        <end position="53"/>
    </location>
</feature>
<gene>
    <name evidence="8" type="ORF">O0I10_010084</name>
</gene>
<dbReference type="GeneID" id="83217488"/>
<dbReference type="GO" id="GO:0000978">
    <property type="term" value="F:RNA polymerase II cis-regulatory region sequence-specific DNA binding"/>
    <property type="evidence" value="ECO:0007669"/>
    <property type="project" value="TreeGrafter"/>
</dbReference>
<sequence length="283" mass="30651">MSAFSVNSMLNQASNTEQPSRPPRPSVLDISNLLCGEDLEPTLSPSSSNGSNSAIQSPVSASSGCCQLPSIMDVWPAQQLPMLPPMPSQKPLHPLEPASSSATANSIWMHHSMASSVSSVASDMSNSTSATTTNASTTSLPTNMVSESSSSSTSSTRTLPLKKQARRYYREDSTSHSSSSSDDDQEEPVSSLIPSSPSLPPVKAKRRRANAKQLQVLNRVFERTVFPSTQLRAELGRQLGMTPRTVQIWFQNRRQAIRTRERQRLLRIVSDDSSAASLSTAMD</sequence>
<dbReference type="PROSITE" id="PS50071">
    <property type="entry name" value="HOMEOBOX_2"/>
    <property type="match status" value="1"/>
</dbReference>
<feature type="compositionally biased region" description="Polar residues" evidence="6">
    <location>
        <begin position="1"/>
        <end position="19"/>
    </location>
</feature>
<keyword evidence="9" id="KW-1185">Reference proteome</keyword>
<evidence type="ECO:0000313" key="9">
    <source>
        <dbReference type="Proteomes" id="UP001234581"/>
    </source>
</evidence>
<evidence type="ECO:0000256" key="4">
    <source>
        <dbReference type="PROSITE-ProRule" id="PRU00108"/>
    </source>
</evidence>
<reference evidence="8 9" key="1">
    <citation type="submission" date="2023-03" db="EMBL/GenBank/DDBJ databases">
        <title>Genome sequence of Lichtheimia ornata CBS 291.66.</title>
        <authorList>
            <person name="Mohabir J.T."/>
            <person name="Shea T.P."/>
            <person name="Kurbessoian T."/>
            <person name="Berby B."/>
            <person name="Fontaine J."/>
            <person name="Livny J."/>
            <person name="Gnirke A."/>
            <person name="Stajich J.E."/>
            <person name="Cuomo C.A."/>
        </authorList>
    </citation>
    <scope>NUCLEOTIDE SEQUENCE [LARGE SCALE GENOMIC DNA]</scope>
    <source>
        <strain evidence="8">CBS 291.66</strain>
    </source>
</reference>
<dbReference type="Proteomes" id="UP001234581">
    <property type="component" value="Unassembled WGS sequence"/>
</dbReference>
<dbReference type="GO" id="GO:0005634">
    <property type="term" value="C:nucleus"/>
    <property type="evidence" value="ECO:0007669"/>
    <property type="project" value="UniProtKB-SubCell"/>
</dbReference>
<dbReference type="RefSeq" id="XP_058339176.1">
    <property type="nucleotide sequence ID" value="XM_058490067.1"/>
</dbReference>
<comment type="subcellular location">
    <subcellularLocation>
        <location evidence="4 5">Nucleus</location>
    </subcellularLocation>
</comment>
<evidence type="ECO:0000256" key="1">
    <source>
        <dbReference type="ARBA" id="ARBA00023125"/>
    </source>
</evidence>
<evidence type="ECO:0000256" key="3">
    <source>
        <dbReference type="ARBA" id="ARBA00023242"/>
    </source>
</evidence>
<evidence type="ECO:0000313" key="8">
    <source>
        <dbReference type="EMBL" id="KAJ8654262.1"/>
    </source>
</evidence>
<feature type="compositionally biased region" description="Low complexity" evidence="6">
    <location>
        <begin position="146"/>
        <end position="156"/>
    </location>
</feature>
<dbReference type="InterPro" id="IPR009057">
    <property type="entry name" value="Homeodomain-like_sf"/>
</dbReference>
<name>A0AAD7XY52_9FUNG</name>
<evidence type="ECO:0000259" key="7">
    <source>
        <dbReference type="PROSITE" id="PS50071"/>
    </source>
</evidence>
<evidence type="ECO:0000256" key="5">
    <source>
        <dbReference type="RuleBase" id="RU000682"/>
    </source>
</evidence>
<feature type="DNA-binding region" description="Homeobox" evidence="4">
    <location>
        <begin position="202"/>
        <end position="261"/>
    </location>
</feature>
<keyword evidence="3 4" id="KW-0539">Nucleus</keyword>
<dbReference type="PANTHER" id="PTHR24327">
    <property type="entry name" value="HOMEOBOX PROTEIN"/>
    <property type="match status" value="1"/>
</dbReference>
<feature type="compositionally biased region" description="Low complexity" evidence="6">
    <location>
        <begin position="123"/>
        <end position="139"/>
    </location>
</feature>
<protein>
    <recommendedName>
        <fullName evidence="7">Homeobox domain-containing protein</fullName>
    </recommendedName>
</protein>
<dbReference type="AlphaFoldDB" id="A0AAD7XY52"/>
<organism evidence="8 9">
    <name type="scientific">Lichtheimia ornata</name>
    <dbReference type="NCBI Taxonomy" id="688661"/>
    <lineage>
        <taxon>Eukaryota</taxon>
        <taxon>Fungi</taxon>
        <taxon>Fungi incertae sedis</taxon>
        <taxon>Mucoromycota</taxon>
        <taxon>Mucoromycotina</taxon>
        <taxon>Mucoromycetes</taxon>
        <taxon>Mucorales</taxon>
        <taxon>Lichtheimiaceae</taxon>
        <taxon>Lichtheimia</taxon>
    </lineage>
</organism>
<dbReference type="CDD" id="cd00086">
    <property type="entry name" value="homeodomain"/>
    <property type="match status" value="1"/>
</dbReference>
<dbReference type="SMART" id="SM00389">
    <property type="entry name" value="HOX"/>
    <property type="match status" value="1"/>
</dbReference>
<keyword evidence="2 4" id="KW-0371">Homeobox</keyword>
<feature type="region of interest" description="Disordered" evidence="6">
    <location>
        <begin position="123"/>
        <end position="207"/>
    </location>
</feature>
<dbReference type="SUPFAM" id="SSF46689">
    <property type="entry name" value="Homeodomain-like"/>
    <property type="match status" value="1"/>
</dbReference>
<comment type="caution">
    <text evidence="8">The sequence shown here is derived from an EMBL/GenBank/DDBJ whole genome shotgun (WGS) entry which is preliminary data.</text>
</comment>
<feature type="region of interest" description="Disordered" evidence="6">
    <location>
        <begin position="1"/>
        <end position="59"/>
    </location>
</feature>
<dbReference type="GO" id="GO:0000981">
    <property type="term" value="F:DNA-binding transcription factor activity, RNA polymerase II-specific"/>
    <property type="evidence" value="ECO:0007669"/>
    <property type="project" value="TreeGrafter"/>
</dbReference>
<evidence type="ECO:0000256" key="6">
    <source>
        <dbReference type="SAM" id="MobiDB-lite"/>
    </source>
</evidence>
<accession>A0AAD7XY52</accession>
<dbReference type="InterPro" id="IPR050460">
    <property type="entry name" value="Distal-less_Homeobox_TF"/>
</dbReference>
<dbReference type="Pfam" id="PF00046">
    <property type="entry name" value="Homeodomain"/>
    <property type="match status" value="1"/>
</dbReference>
<evidence type="ECO:0000256" key="2">
    <source>
        <dbReference type="ARBA" id="ARBA00023155"/>
    </source>
</evidence>
<dbReference type="EMBL" id="JARTCD010000064">
    <property type="protein sequence ID" value="KAJ8654262.1"/>
    <property type="molecule type" value="Genomic_DNA"/>
</dbReference>
<keyword evidence="1 4" id="KW-0238">DNA-binding</keyword>
<proteinExistence type="predicted"/>
<dbReference type="InterPro" id="IPR001356">
    <property type="entry name" value="HD"/>
</dbReference>